<sequence length="216" mass="22350">MRSVSGVLNRTALAGCGLLIAAASSWVLASGLSAGRSWPDAAPYLATAQDRVGSLIAAQAHWLLPVAALVSVLAVIAGLVLLAMQIPRKAAASPLRFSDSEGVLMATVAPEVLSQALSERAEDVPGVVEQCAVWVTGSPSSLWVQADATVSQDCEVAWAVAELRGRLEDDVTTSLGTRPRQIDVLVGLERSTSKRSVSQTITGQHSPKTIGNGDGA</sequence>
<accession>A0A508BJS3</accession>
<feature type="region of interest" description="Disordered" evidence="1">
    <location>
        <begin position="195"/>
        <end position="216"/>
    </location>
</feature>
<reference evidence="3 4" key="1">
    <citation type="submission" date="2019-06" db="EMBL/GenBank/DDBJ databases">
        <title>Draft genome sequence of Actinomyces oris CCUG 34288T.</title>
        <authorList>
            <person name="Salva-Serra F."/>
            <person name="Cardew S."/>
            <person name="Moore E."/>
        </authorList>
    </citation>
    <scope>NUCLEOTIDE SEQUENCE [LARGE SCALE GENOMIC DNA]</scope>
    <source>
        <strain evidence="3 4">CCUG 34288</strain>
    </source>
</reference>
<dbReference type="Proteomes" id="UP000317942">
    <property type="component" value="Unassembled WGS sequence"/>
</dbReference>
<keyword evidence="2" id="KW-1133">Transmembrane helix</keyword>
<proteinExistence type="predicted"/>
<name>A0A508BJS3_9ACTO</name>
<comment type="caution">
    <text evidence="3">The sequence shown here is derived from an EMBL/GenBank/DDBJ whole genome shotgun (WGS) entry which is preliminary data.</text>
</comment>
<evidence type="ECO:0000313" key="3">
    <source>
        <dbReference type="EMBL" id="TQD59695.1"/>
    </source>
</evidence>
<feature type="transmembrane region" description="Helical" evidence="2">
    <location>
        <begin position="62"/>
        <end position="84"/>
    </location>
</feature>
<evidence type="ECO:0000313" key="4">
    <source>
        <dbReference type="Proteomes" id="UP000317942"/>
    </source>
</evidence>
<organism evidence="3 4">
    <name type="scientific">Actinomyces oris</name>
    <dbReference type="NCBI Taxonomy" id="544580"/>
    <lineage>
        <taxon>Bacteria</taxon>
        <taxon>Bacillati</taxon>
        <taxon>Actinomycetota</taxon>
        <taxon>Actinomycetes</taxon>
        <taxon>Actinomycetales</taxon>
        <taxon>Actinomycetaceae</taxon>
        <taxon>Actinomyces</taxon>
    </lineage>
</organism>
<evidence type="ECO:0000256" key="2">
    <source>
        <dbReference type="SAM" id="Phobius"/>
    </source>
</evidence>
<dbReference type="RefSeq" id="WP_141407276.1">
    <property type="nucleotide sequence ID" value="NZ_CP066060.1"/>
</dbReference>
<gene>
    <name evidence="3" type="ORF">FK267_11550</name>
</gene>
<dbReference type="GeneID" id="64213511"/>
<keyword evidence="2" id="KW-0812">Transmembrane</keyword>
<dbReference type="AlphaFoldDB" id="A0A508BJS3"/>
<feature type="compositionally biased region" description="Polar residues" evidence="1">
    <location>
        <begin position="195"/>
        <end position="209"/>
    </location>
</feature>
<protein>
    <recommendedName>
        <fullName evidence="5">Alkaline shock response membrane anchor protein AmaP</fullName>
    </recommendedName>
</protein>
<evidence type="ECO:0008006" key="5">
    <source>
        <dbReference type="Google" id="ProtNLM"/>
    </source>
</evidence>
<keyword evidence="2" id="KW-0472">Membrane</keyword>
<dbReference type="EMBL" id="VICC01000007">
    <property type="protein sequence ID" value="TQD59695.1"/>
    <property type="molecule type" value="Genomic_DNA"/>
</dbReference>
<evidence type="ECO:0000256" key="1">
    <source>
        <dbReference type="SAM" id="MobiDB-lite"/>
    </source>
</evidence>